<dbReference type="SUPFAM" id="SSF49265">
    <property type="entry name" value="Fibronectin type III"/>
    <property type="match status" value="1"/>
</dbReference>
<dbReference type="OrthoDB" id="9791132at2"/>
<feature type="domain" description="Fibronectin type-III" evidence="11">
    <location>
        <begin position="456"/>
        <end position="548"/>
    </location>
</feature>
<feature type="active site" evidence="7">
    <location>
        <position position="284"/>
    </location>
</feature>
<evidence type="ECO:0000256" key="3">
    <source>
        <dbReference type="ARBA" id="ARBA00022801"/>
    </source>
</evidence>
<organism evidence="12 13">
    <name type="scientific">Emergencia timonensis</name>
    <dbReference type="NCBI Taxonomy" id="1776384"/>
    <lineage>
        <taxon>Bacteria</taxon>
        <taxon>Bacillati</taxon>
        <taxon>Bacillota</taxon>
        <taxon>Clostridia</taxon>
        <taxon>Peptostreptococcales</taxon>
        <taxon>Anaerovoracaceae</taxon>
        <taxon>Emergencia</taxon>
    </lineage>
</organism>
<dbReference type="InterPro" id="IPR001967">
    <property type="entry name" value="Peptidase_S11_N"/>
</dbReference>
<sequence length="548" mass="59666">MKNQNSMRKRFASLFLILAVTVTMCLGMPGISFAGDQLNPVDMKIIVDAKDPVTVKAYNASYTYNTYVSMRDMAKALSGTAKGFAMTFDEESETMVIETGEVYTPVGGENEPGDGQVGNVSFQMAKMTIDGKSVKYYGYKAGTDNDFYIKIVDFSLALDIDADYSAKNTLKINTANGFVVDIDQLDQDGYFSFLHGTVLGNGDTGKILYSSKKDSKAAIASTTKLMTYLLVMEAIDAGKISMDDIVVLSKAVEEESYSEDYVIHMHEGQKATMTDLLEAMLVPSSNEAALALAEHVAGSEAAFVKMMNARAKKMGLTTAVFYNPHGLPNYTASAVTSKRQNSMSAMDLFTLASYVVKKYPKITDITSKKSIDLKSLDFQTSNTNPLLYNMEGVIGLKTGTTNRAGSCLVSAIPLKVGNKTQMIIAVELGAETSAERGEKSAVLLKYAQNYYASYNEAKAITVKASTSVKKGSVTVKWKTTGNADGYEVYRSLKKATGYGKKKTTTKTSYVNASVKKGQRYYYKVKAYKLVNGNKIYSSWSNVVTAVAK</sequence>
<dbReference type="GO" id="GO:0008360">
    <property type="term" value="P:regulation of cell shape"/>
    <property type="evidence" value="ECO:0007669"/>
    <property type="project" value="UniProtKB-KW"/>
</dbReference>
<name>A0A415DTS0_9FIRM</name>
<dbReference type="GO" id="GO:0009002">
    <property type="term" value="F:serine-type D-Ala-D-Ala carboxypeptidase activity"/>
    <property type="evidence" value="ECO:0007669"/>
    <property type="project" value="InterPro"/>
</dbReference>
<dbReference type="PROSITE" id="PS50853">
    <property type="entry name" value="FN3"/>
    <property type="match status" value="1"/>
</dbReference>
<keyword evidence="4" id="KW-0133">Cell shape</keyword>
<feature type="chain" id="PRO_5019112931" evidence="10">
    <location>
        <begin position="35"/>
        <end position="548"/>
    </location>
</feature>
<evidence type="ECO:0000313" key="12">
    <source>
        <dbReference type="EMBL" id="RHJ83135.1"/>
    </source>
</evidence>
<dbReference type="Proteomes" id="UP000284841">
    <property type="component" value="Unassembled WGS sequence"/>
</dbReference>
<dbReference type="InterPro" id="IPR012338">
    <property type="entry name" value="Beta-lactam/transpept-like"/>
</dbReference>
<evidence type="ECO:0000256" key="4">
    <source>
        <dbReference type="ARBA" id="ARBA00022960"/>
    </source>
</evidence>
<evidence type="ECO:0000256" key="9">
    <source>
        <dbReference type="RuleBase" id="RU004016"/>
    </source>
</evidence>
<evidence type="ECO:0000259" key="11">
    <source>
        <dbReference type="PROSITE" id="PS50853"/>
    </source>
</evidence>
<comment type="caution">
    <text evidence="12">The sequence shown here is derived from an EMBL/GenBank/DDBJ whole genome shotgun (WGS) entry which is preliminary data.</text>
</comment>
<dbReference type="Gene3D" id="2.60.40.10">
    <property type="entry name" value="Immunoglobulins"/>
    <property type="match status" value="1"/>
</dbReference>
<dbReference type="InterPro" id="IPR003961">
    <property type="entry name" value="FN3_dom"/>
</dbReference>
<accession>A0A415DTS0</accession>
<comment type="similarity">
    <text evidence="1 9">Belongs to the peptidase S11 family.</text>
</comment>
<evidence type="ECO:0000256" key="8">
    <source>
        <dbReference type="PIRSR" id="PIRSR618044-2"/>
    </source>
</evidence>
<evidence type="ECO:0000313" key="13">
    <source>
        <dbReference type="Proteomes" id="UP000284841"/>
    </source>
</evidence>
<evidence type="ECO:0000256" key="7">
    <source>
        <dbReference type="PIRSR" id="PIRSR618044-1"/>
    </source>
</evidence>
<feature type="signal peptide" evidence="10">
    <location>
        <begin position="1"/>
        <end position="34"/>
    </location>
</feature>
<gene>
    <name evidence="12" type="ORF">DW099_19250</name>
</gene>
<dbReference type="EMBL" id="QRMS01000010">
    <property type="protein sequence ID" value="RHJ83135.1"/>
    <property type="molecule type" value="Genomic_DNA"/>
</dbReference>
<dbReference type="InterPro" id="IPR036116">
    <property type="entry name" value="FN3_sf"/>
</dbReference>
<dbReference type="AlphaFoldDB" id="A0A415DTS0"/>
<dbReference type="GO" id="GO:0006508">
    <property type="term" value="P:proteolysis"/>
    <property type="evidence" value="ECO:0007669"/>
    <property type="project" value="InterPro"/>
</dbReference>
<keyword evidence="2 10" id="KW-0732">Signal</keyword>
<feature type="active site" description="Acyl-ester intermediate" evidence="7">
    <location>
        <position position="221"/>
    </location>
</feature>
<dbReference type="PANTHER" id="PTHR21581:SF6">
    <property type="entry name" value="TRAFFICKING PROTEIN PARTICLE COMPLEX SUBUNIT 12"/>
    <property type="match status" value="1"/>
</dbReference>
<evidence type="ECO:0000256" key="2">
    <source>
        <dbReference type="ARBA" id="ARBA00022729"/>
    </source>
</evidence>
<dbReference type="InterPro" id="IPR013783">
    <property type="entry name" value="Ig-like_fold"/>
</dbReference>
<dbReference type="PANTHER" id="PTHR21581">
    <property type="entry name" value="D-ALANYL-D-ALANINE CARBOXYPEPTIDASE"/>
    <property type="match status" value="1"/>
</dbReference>
<dbReference type="SUPFAM" id="SSF56601">
    <property type="entry name" value="beta-lactamase/transpeptidase-like"/>
    <property type="match status" value="1"/>
</dbReference>
<dbReference type="STRING" id="1776384.GCA_900086585_00291"/>
<dbReference type="Gene3D" id="3.40.710.10">
    <property type="entry name" value="DD-peptidase/beta-lactamase superfamily"/>
    <property type="match status" value="1"/>
</dbReference>
<keyword evidence="13" id="KW-1185">Reference proteome</keyword>
<evidence type="ECO:0000256" key="1">
    <source>
        <dbReference type="ARBA" id="ARBA00007164"/>
    </source>
</evidence>
<dbReference type="GO" id="GO:0009252">
    <property type="term" value="P:peptidoglycan biosynthetic process"/>
    <property type="evidence" value="ECO:0007669"/>
    <property type="project" value="UniProtKB-KW"/>
</dbReference>
<evidence type="ECO:0000256" key="5">
    <source>
        <dbReference type="ARBA" id="ARBA00022984"/>
    </source>
</evidence>
<keyword evidence="3" id="KW-0378">Hydrolase</keyword>
<dbReference type="GO" id="GO:0071555">
    <property type="term" value="P:cell wall organization"/>
    <property type="evidence" value="ECO:0007669"/>
    <property type="project" value="UniProtKB-KW"/>
</dbReference>
<proteinExistence type="inferred from homology"/>
<dbReference type="InterPro" id="IPR018044">
    <property type="entry name" value="Peptidase_S11"/>
</dbReference>
<evidence type="ECO:0000256" key="6">
    <source>
        <dbReference type="ARBA" id="ARBA00023316"/>
    </source>
</evidence>
<feature type="binding site" evidence="8">
    <location>
        <position position="397"/>
    </location>
    <ligand>
        <name>substrate</name>
    </ligand>
</feature>
<protein>
    <submittedName>
        <fullName evidence="12">D-alanyl-D-alanine carboxypeptidase</fullName>
    </submittedName>
</protein>
<feature type="active site" description="Proton acceptor" evidence="7">
    <location>
        <position position="224"/>
    </location>
</feature>
<dbReference type="RefSeq" id="WP_118336720.1">
    <property type="nucleotide sequence ID" value="NZ_AP025567.1"/>
</dbReference>
<keyword evidence="12" id="KW-0645">Protease</keyword>
<dbReference type="PRINTS" id="PR00725">
    <property type="entry name" value="DADACBPTASE1"/>
</dbReference>
<keyword evidence="5" id="KW-0573">Peptidoglycan synthesis</keyword>
<dbReference type="Pfam" id="PF00768">
    <property type="entry name" value="Peptidase_S11"/>
    <property type="match status" value="1"/>
</dbReference>
<keyword evidence="12" id="KW-0121">Carboxypeptidase</keyword>
<reference evidence="12 13" key="1">
    <citation type="submission" date="2018-08" db="EMBL/GenBank/DDBJ databases">
        <title>A genome reference for cultivated species of the human gut microbiota.</title>
        <authorList>
            <person name="Zou Y."/>
            <person name="Xue W."/>
            <person name="Luo G."/>
        </authorList>
    </citation>
    <scope>NUCLEOTIDE SEQUENCE [LARGE SCALE GENOMIC DNA]</scope>
    <source>
        <strain evidence="12 13">AM07-24</strain>
    </source>
</reference>
<evidence type="ECO:0000256" key="10">
    <source>
        <dbReference type="SAM" id="SignalP"/>
    </source>
</evidence>
<keyword evidence="6" id="KW-0961">Cell wall biogenesis/degradation</keyword>